<sequence>MIVVNGNQYELVKEFRNGWDPEAFQSRYSEILDKYDYIVGDWGFGQLRLRGFYDDSRKKVPADSKISTLDEYLQEYCNFGCAYFVLRKVRGRGNGKPPRPHAASPSHANGTRGKSAERPGAGR</sequence>
<dbReference type="InterPro" id="IPR009370">
    <property type="entry name" value="YutD-like"/>
</dbReference>
<dbReference type="AlphaFoldDB" id="A0A8J3BCH4"/>
<feature type="region of interest" description="Disordered" evidence="1">
    <location>
        <begin position="93"/>
        <end position="123"/>
    </location>
</feature>
<name>A0A8J3BCH4_9BACI</name>
<evidence type="ECO:0008006" key="4">
    <source>
        <dbReference type="Google" id="ProtNLM"/>
    </source>
</evidence>
<dbReference type="Pfam" id="PF06265">
    <property type="entry name" value="YutD-like"/>
    <property type="match status" value="1"/>
</dbReference>
<dbReference type="EMBL" id="BMOF01000011">
    <property type="protein sequence ID" value="GGJ96973.1"/>
    <property type="molecule type" value="Genomic_DNA"/>
</dbReference>
<dbReference type="Gene3D" id="3.50.4.20">
    <property type="match status" value="1"/>
</dbReference>
<reference evidence="2" key="1">
    <citation type="journal article" date="2014" name="Int. J. Syst. Evol. Microbiol.">
        <title>Complete genome sequence of Corynebacterium casei LMG S-19264T (=DSM 44701T), isolated from a smear-ripened cheese.</title>
        <authorList>
            <consortium name="US DOE Joint Genome Institute (JGI-PGF)"/>
            <person name="Walter F."/>
            <person name="Albersmeier A."/>
            <person name="Kalinowski J."/>
            <person name="Ruckert C."/>
        </authorList>
    </citation>
    <scope>NUCLEOTIDE SEQUENCE</scope>
    <source>
        <strain evidence="2">JCM 14719</strain>
    </source>
</reference>
<comment type="caution">
    <text evidence="2">The sequence shown here is derived from an EMBL/GenBank/DDBJ whole genome shotgun (WGS) entry which is preliminary data.</text>
</comment>
<dbReference type="InterPro" id="IPR038141">
    <property type="entry name" value="YutD-like_sf"/>
</dbReference>
<keyword evidence="3" id="KW-1185">Reference proteome</keyword>
<organism evidence="2 3">
    <name type="scientific">Calditerricola satsumensis</name>
    <dbReference type="NCBI Taxonomy" id="373054"/>
    <lineage>
        <taxon>Bacteria</taxon>
        <taxon>Bacillati</taxon>
        <taxon>Bacillota</taxon>
        <taxon>Bacilli</taxon>
        <taxon>Bacillales</taxon>
        <taxon>Bacillaceae</taxon>
        <taxon>Calditerricola</taxon>
    </lineage>
</organism>
<accession>A0A8J3BCH4</accession>
<evidence type="ECO:0000313" key="3">
    <source>
        <dbReference type="Proteomes" id="UP000637720"/>
    </source>
</evidence>
<reference evidence="2" key="2">
    <citation type="submission" date="2020-09" db="EMBL/GenBank/DDBJ databases">
        <authorList>
            <person name="Sun Q."/>
            <person name="Ohkuma M."/>
        </authorList>
    </citation>
    <scope>NUCLEOTIDE SEQUENCE</scope>
    <source>
        <strain evidence="2">JCM 14719</strain>
    </source>
</reference>
<evidence type="ECO:0000313" key="2">
    <source>
        <dbReference type="EMBL" id="GGJ96973.1"/>
    </source>
</evidence>
<evidence type="ECO:0000256" key="1">
    <source>
        <dbReference type="SAM" id="MobiDB-lite"/>
    </source>
</evidence>
<gene>
    <name evidence="2" type="ORF">GCM10007043_08460</name>
</gene>
<proteinExistence type="predicted"/>
<protein>
    <recommendedName>
        <fullName evidence="4">DUF1027 domain-containing protein</fullName>
    </recommendedName>
</protein>
<dbReference type="Proteomes" id="UP000637720">
    <property type="component" value="Unassembled WGS sequence"/>
</dbReference>